<dbReference type="Proteomes" id="UP001429100">
    <property type="component" value="Unassembled WGS sequence"/>
</dbReference>
<keyword evidence="1" id="KW-1133">Transmembrane helix</keyword>
<gene>
    <name evidence="2" type="ORF">CHUDEA3_960</name>
    <name evidence="3" type="ORF">GY17_00002620</name>
</gene>
<reference evidence="3 4" key="1">
    <citation type="submission" date="2014-11" db="EMBL/GenBank/DDBJ databases">
        <title>Comparative genomic analysis of Cryptosporidium hominis reveals occurrence of genetic recombination in virulent subtypes.</title>
        <authorList>
            <person name="Guo Y."/>
            <person name="Tang K."/>
            <person name="Frace M."/>
            <person name="Li N."/>
            <person name="Roellig D.M."/>
            <person name="Sammons S."/>
            <person name="Knipe K."/>
            <person name="Rowe L."/>
            <person name="Feng Y."/>
            <person name="Xiao L."/>
        </authorList>
    </citation>
    <scope>NUCLEOTIDE SEQUENCE [LARGE SCALE GENOMIC DNA]</scope>
    <source>
        <strain evidence="3">30976</strain>
    </source>
</reference>
<dbReference type="AlphaFoldDB" id="A0A0S4TF13"/>
<dbReference type="VEuPathDB" id="CryptoDB:ChTU502y2012_389g0160"/>
<keyword evidence="4" id="KW-1185">Reference proteome</keyword>
<protein>
    <submittedName>
        <fullName evidence="2">Uncharacterized protein</fullName>
    </submittedName>
</protein>
<dbReference type="Proteomes" id="UP000199752">
    <property type="component" value="Chromosome 3"/>
</dbReference>
<dbReference type="VEuPathDB" id="CryptoDB:CHUDEA3_960"/>
<dbReference type="VEuPathDB" id="CryptoDB:GY17_00002620"/>
<keyword evidence="1" id="KW-0812">Transmembrane</keyword>
<reference evidence="3 4" key="3">
    <citation type="submission" date="2017-10" db="EMBL/GenBank/DDBJ databases">
        <title>Consistent, comparative and evidence-based genome annotation and re-annotation for the closely-related species, Cryptosporidium parvum, C. hominis and C. tyzzeri.</title>
        <authorList>
            <person name="Baptista R.P."/>
            <person name="Li Y."/>
            <person name="Sateriale A."/>
            <person name="Striepen B."/>
            <person name="Kissinger J.C."/>
        </authorList>
    </citation>
    <scope>NUCLEOTIDE SEQUENCE [LARGE SCALE GENOMIC DNA]</scope>
    <source>
        <strain evidence="3">30976</strain>
    </source>
</reference>
<organism evidence="2">
    <name type="scientific">Cryptosporidium hominis</name>
    <dbReference type="NCBI Taxonomy" id="237895"/>
    <lineage>
        <taxon>Eukaryota</taxon>
        <taxon>Sar</taxon>
        <taxon>Alveolata</taxon>
        <taxon>Apicomplexa</taxon>
        <taxon>Conoidasida</taxon>
        <taxon>Coccidia</taxon>
        <taxon>Eucoccidiorida</taxon>
        <taxon>Eimeriorina</taxon>
        <taxon>Cryptosporidiidae</taxon>
        <taxon>Cryptosporidium</taxon>
    </lineage>
</organism>
<evidence type="ECO:0000313" key="2">
    <source>
        <dbReference type="EMBL" id="CUV04939.1"/>
    </source>
</evidence>
<sequence>MSWNPLIIHCKYAKFLFQFLIFFIDNVCNLVLCGKRSQLEDNADYKIDFFRNTGKYPSTGYLESNGLYGTPLILKSQDSTLWIILFGVCLAAFIFGIGIFMIANFGGNLKHSEDKLAELESNEYFYDPLESPEEEIKHLNKLQGKFVSTLNYTNPNNYNHCHHPQFSQFGNYYNSNQQYYSSSSLR</sequence>
<dbReference type="EMBL" id="LN877949">
    <property type="protein sequence ID" value="CUV04939.1"/>
    <property type="molecule type" value="Genomic_DNA"/>
</dbReference>
<evidence type="ECO:0000313" key="4">
    <source>
        <dbReference type="Proteomes" id="UP001429100"/>
    </source>
</evidence>
<accession>A0A0S4TF13</accession>
<evidence type="ECO:0000313" key="3">
    <source>
        <dbReference type="EMBL" id="PPS92773.1"/>
    </source>
</evidence>
<name>A0A0S4TF13_CRYHO</name>
<reference evidence="2" key="2">
    <citation type="submission" date="2015-08" db="EMBL/GenBank/DDBJ databases">
        <authorList>
            <person name="Babu N.S."/>
            <person name="Beckwith C.J."/>
            <person name="Beseler K.G."/>
            <person name="Brison A."/>
            <person name="Carone J.V."/>
            <person name="Caskin T.P."/>
            <person name="Diamond M."/>
            <person name="Durham M.E."/>
            <person name="Foxe J.M."/>
            <person name="Go M."/>
            <person name="Henderson B.A."/>
            <person name="Jones I.B."/>
            <person name="McGettigan J.A."/>
            <person name="Micheletti S.J."/>
            <person name="Nasrallah M.E."/>
            <person name="Ortiz D."/>
            <person name="Piller C.R."/>
            <person name="Privatt S.R."/>
            <person name="Schneider S.L."/>
            <person name="Sharp S."/>
            <person name="Smith T.C."/>
            <person name="Stanton J.D."/>
            <person name="Ullery H.E."/>
            <person name="Wilson R.J."/>
            <person name="Serrano M.G."/>
            <person name="Buck G."/>
            <person name="Lee V."/>
            <person name="Wang Y."/>
            <person name="Carvalho R."/>
            <person name="Voegtly L."/>
            <person name="Shi R."/>
            <person name="Duckworth R."/>
            <person name="Johnson A."/>
            <person name="Loviza R."/>
            <person name="Walstead R."/>
            <person name="Shah Z."/>
            <person name="Kiflezghi M."/>
            <person name="Wade K."/>
            <person name="Ball S.L."/>
            <person name="Bradley K.W."/>
            <person name="Asai D.J."/>
            <person name="Bowman C.A."/>
            <person name="Russell D.A."/>
            <person name="Pope W.H."/>
            <person name="Jacobs-Sera D."/>
            <person name="Hendrix R.W."/>
            <person name="Hatfull G.F."/>
        </authorList>
    </citation>
    <scope>NUCLEOTIDE SEQUENCE [LARGE SCALE GENOMIC DNA]</scope>
</reference>
<evidence type="ECO:0000256" key="1">
    <source>
        <dbReference type="SAM" id="Phobius"/>
    </source>
</evidence>
<dbReference type="VEuPathDB" id="CryptoDB:Chro.30127"/>
<dbReference type="EMBL" id="JTAI01000028">
    <property type="protein sequence ID" value="PPS92773.1"/>
    <property type="molecule type" value="Genomic_DNA"/>
</dbReference>
<keyword evidence="1" id="KW-0472">Membrane</keyword>
<proteinExistence type="predicted"/>
<feature type="transmembrane region" description="Helical" evidence="1">
    <location>
        <begin position="12"/>
        <end position="32"/>
    </location>
</feature>
<feature type="transmembrane region" description="Helical" evidence="1">
    <location>
        <begin position="81"/>
        <end position="105"/>
    </location>
</feature>
<dbReference type="OrthoDB" id="343044at2759"/>